<dbReference type="Pfam" id="PF00641">
    <property type="entry name" value="Zn_ribbon_RanBP"/>
    <property type="match status" value="1"/>
</dbReference>
<dbReference type="PROSITE" id="PS01358">
    <property type="entry name" value="ZF_RANBP2_1"/>
    <property type="match status" value="1"/>
</dbReference>
<keyword evidence="2" id="KW-0479">Metal-binding</keyword>
<dbReference type="SMART" id="SM00443">
    <property type="entry name" value="G_patch"/>
    <property type="match status" value="1"/>
</dbReference>
<dbReference type="PANTHER" id="PTHR13948">
    <property type="entry name" value="RNA-BINDING PROTEIN"/>
    <property type="match status" value="1"/>
</dbReference>
<evidence type="ECO:0000259" key="13">
    <source>
        <dbReference type="PROSITE" id="PS50199"/>
    </source>
</evidence>
<dbReference type="EMBL" id="CAJHIT010000001">
    <property type="protein sequence ID" value="CAD6498947.1"/>
    <property type="molecule type" value="Genomic_DNA"/>
</dbReference>
<dbReference type="GO" id="GO:0000398">
    <property type="term" value="P:mRNA splicing, via spliceosome"/>
    <property type="evidence" value="ECO:0007669"/>
    <property type="project" value="TreeGrafter"/>
</dbReference>
<accession>A0A9W4CZ25</accession>
<evidence type="ECO:0000256" key="8">
    <source>
        <dbReference type="PROSITE-ProRule" id="PRU00176"/>
    </source>
</evidence>
<feature type="domain" description="RRM" evidence="11">
    <location>
        <begin position="99"/>
        <end position="205"/>
    </location>
</feature>
<comment type="subcellular location">
    <subcellularLocation>
        <location evidence="1">Nucleus</location>
    </subcellularLocation>
</comment>
<dbReference type="AlphaFoldDB" id="A0A9W4CZ25"/>
<dbReference type="InterPro" id="IPR000504">
    <property type="entry name" value="RRM_dom"/>
</dbReference>
<dbReference type="InterPro" id="IPR001876">
    <property type="entry name" value="Znf_RanBP2"/>
</dbReference>
<name>A0A9W4CZ25_BLUGR</name>
<reference evidence="14" key="1">
    <citation type="submission" date="2020-10" db="EMBL/GenBank/DDBJ databases">
        <authorList>
            <person name="Muller C M."/>
        </authorList>
    </citation>
    <scope>NUCLEOTIDE SEQUENCE</scope>
    <source>
        <strain evidence="14">THUN-12</strain>
    </source>
</reference>
<dbReference type="PROSITE" id="PS50199">
    <property type="entry name" value="ZF_RANBP2_2"/>
    <property type="match status" value="1"/>
</dbReference>
<protein>
    <submittedName>
        <fullName evidence="14">BgTH12-04602</fullName>
    </submittedName>
</protein>
<dbReference type="GO" id="GO:0003723">
    <property type="term" value="F:RNA binding"/>
    <property type="evidence" value="ECO:0007669"/>
    <property type="project" value="UniProtKB-UniRule"/>
</dbReference>
<feature type="compositionally biased region" description="Basic and acidic residues" evidence="10">
    <location>
        <begin position="42"/>
        <end position="87"/>
    </location>
</feature>
<dbReference type="PROSITE" id="PS50174">
    <property type="entry name" value="G_PATCH"/>
    <property type="match status" value="1"/>
</dbReference>
<comment type="caution">
    <text evidence="14">The sequence shown here is derived from an EMBL/GenBank/DDBJ whole genome shotgun (WGS) entry which is preliminary data.</text>
</comment>
<feature type="domain" description="RRM" evidence="11">
    <location>
        <begin position="276"/>
        <end position="390"/>
    </location>
</feature>
<keyword evidence="5" id="KW-0862">Zinc</keyword>
<evidence type="ECO:0000256" key="2">
    <source>
        <dbReference type="ARBA" id="ARBA00022723"/>
    </source>
</evidence>
<dbReference type="GO" id="GO:0005634">
    <property type="term" value="C:nucleus"/>
    <property type="evidence" value="ECO:0007669"/>
    <property type="project" value="UniProtKB-SubCell"/>
</dbReference>
<dbReference type="PROSITE" id="PS50102">
    <property type="entry name" value="RRM"/>
    <property type="match status" value="2"/>
</dbReference>
<keyword evidence="7" id="KW-0539">Nucleus</keyword>
<organism evidence="14 15">
    <name type="scientific">Blumeria graminis f. sp. triticale</name>
    <dbReference type="NCBI Taxonomy" id="1689686"/>
    <lineage>
        <taxon>Eukaryota</taxon>
        <taxon>Fungi</taxon>
        <taxon>Dikarya</taxon>
        <taxon>Ascomycota</taxon>
        <taxon>Pezizomycotina</taxon>
        <taxon>Leotiomycetes</taxon>
        <taxon>Erysiphales</taxon>
        <taxon>Erysiphaceae</taxon>
        <taxon>Blumeria</taxon>
    </lineage>
</organism>
<dbReference type="Pfam" id="PF23217">
    <property type="entry name" value="DUF7066"/>
    <property type="match status" value="1"/>
</dbReference>
<evidence type="ECO:0000259" key="11">
    <source>
        <dbReference type="PROSITE" id="PS50102"/>
    </source>
</evidence>
<feature type="compositionally biased region" description="Acidic residues" evidence="10">
    <location>
        <begin position="1"/>
        <end position="10"/>
    </location>
</feature>
<evidence type="ECO:0000259" key="12">
    <source>
        <dbReference type="PROSITE" id="PS50174"/>
    </source>
</evidence>
<dbReference type="Pfam" id="PF00076">
    <property type="entry name" value="RRM_1"/>
    <property type="match status" value="1"/>
</dbReference>
<feature type="domain" description="G-patch" evidence="12">
    <location>
        <begin position="629"/>
        <end position="675"/>
    </location>
</feature>
<dbReference type="InterPro" id="IPR055494">
    <property type="entry name" value="DUF7066"/>
</dbReference>
<dbReference type="PANTHER" id="PTHR13948:SF3">
    <property type="entry name" value="FI21118P1"/>
    <property type="match status" value="1"/>
</dbReference>
<dbReference type="InterPro" id="IPR000467">
    <property type="entry name" value="G_patch_dom"/>
</dbReference>
<evidence type="ECO:0000256" key="10">
    <source>
        <dbReference type="SAM" id="MobiDB-lite"/>
    </source>
</evidence>
<evidence type="ECO:0000256" key="7">
    <source>
        <dbReference type="ARBA" id="ARBA00023242"/>
    </source>
</evidence>
<dbReference type="Pfam" id="PF01585">
    <property type="entry name" value="G-patch"/>
    <property type="match status" value="1"/>
</dbReference>
<keyword evidence="4 9" id="KW-0863">Zinc-finger</keyword>
<sequence>MYDDRNDEECSSSSYGYKNNRKDFVRSPPRGPAVAGRYQPPPHDRGCREARNVGSREFERSRSPRRDSRYTDRDREDYQSPQRERSRSRSPYFGAPPNRNVILEGLPLDFTQEDKWAILASFLVSQIFAELQHDKNVTGLDEVRVIKDKRTGQSRGFAFVQFIGIPEARKFLEDYYPAVYLYGTQDSNQDSSIKPAKVRIAYSRERDDREKAGKGDDDWKCDVCYLPNFSHRTLCFRCNAPRTRSTVQGIVMAQSSMPGFITTGDSDVSPDGTASQFLLFRGLEPGVTEELLAKGVSKLIKVKSGTPPTNQSIARKSKISSTSNDASLGAREGSMRRVLLVRDRKTNDSWRYGFAEFSTVEDAQAAMVKFRSLDKFTIASKPVIAAYIHAGVFVPIIQPPKDEESNFTFSPFSNTSTKLMYWDEAAYASELVTAIIEQTEPKVKELNNAKSSSIIDQEGLVSLSKDSEPRSKKRKVEKENKIVAPHLQFWTNRHAELHGIPIKTKEPEENINDITIQGTRTAPPKQKVPRSFADLEAKCCQLCRRQFKTEDEVHKHERRSKLHEENLKNQTLVSKALAKLGNLNSDSSNLYRDRAKERRRAFNQPKQPVLPPNRTSVVLTKEAEDPAPIQSKGAALLGKMGWSAGEGLGALGTGRTEAISTDLYAKGVGLGAKGGKIGDAAEEAHRQTKGSYADFLSKTKEKVKERFESLS</sequence>
<feature type="region of interest" description="Disordered" evidence="10">
    <location>
        <begin position="1"/>
        <end position="96"/>
    </location>
</feature>
<evidence type="ECO:0000256" key="5">
    <source>
        <dbReference type="ARBA" id="ARBA00022833"/>
    </source>
</evidence>
<evidence type="ECO:0000313" key="15">
    <source>
        <dbReference type="Proteomes" id="UP000683417"/>
    </source>
</evidence>
<evidence type="ECO:0000256" key="6">
    <source>
        <dbReference type="ARBA" id="ARBA00022884"/>
    </source>
</evidence>
<evidence type="ECO:0000256" key="4">
    <source>
        <dbReference type="ARBA" id="ARBA00022771"/>
    </source>
</evidence>
<feature type="domain" description="RanBP2-type" evidence="13">
    <location>
        <begin position="211"/>
        <end position="244"/>
    </location>
</feature>
<dbReference type="SMART" id="SM00547">
    <property type="entry name" value="ZnF_RBZ"/>
    <property type="match status" value="1"/>
</dbReference>
<evidence type="ECO:0000256" key="1">
    <source>
        <dbReference type="ARBA" id="ARBA00004123"/>
    </source>
</evidence>
<keyword evidence="3" id="KW-0677">Repeat</keyword>
<keyword evidence="6 8" id="KW-0694">RNA-binding</keyword>
<proteinExistence type="predicted"/>
<evidence type="ECO:0000256" key="9">
    <source>
        <dbReference type="PROSITE-ProRule" id="PRU00322"/>
    </source>
</evidence>
<evidence type="ECO:0000313" key="14">
    <source>
        <dbReference type="EMBL" id="CAD6498947.1"/>
    </source>
</evidence>
<gene>
    <name evidence="14" type="ORF">BGTH12_LOCUS305</name>
</gene>
<evidence type="ECO:0000256" key="3">
    <source>
        <dbReference type="ARBA" id="ARBA00022737"/>
    </source>
</evidence>
<dbReference type="Proteomes" id="UP000683417">
    <property type="component" value="Unassembled WGS sequence"/>
</dbReference>
<dbReference type="GO" id="GO:0008270">
    <property type="term" value="F:zinc ion binding"/>
    <property type="evidence" value="ECO:0007669"/>
    <property type="project" value="UniProtKB-KW"/>
</dbReference>